<dbReference type="SUPFAM" id="SSF88723">
    <property type="entry name" value="PIN domain-like"/>
    <property type="match status" value="1"/>
</dbReference>
<dbReference type="AlphaFoldDB" id="A0A345UGW0"/>
<dbReference type="InterPro" id="IPR002716">
    <property type="entry name" value="PIN_dom"/>
</dbReference>
<feature type="domain" description="PIN" evidence="1">
    <location>
        <begin position="2"/>
        <end position="108"/>
    </location>
</feature>
<dbReference type="InterPro" id="IPR052919">
    <property type="entry name" value="TA_system_RNase"/>
</dbReference>
<dbReference type="OrthoDB" id="9798990at2"/>
<dbReference type="InterPro" id="IPR029060">
    <property type="entry name" value="PIN-like_dom_sf"/>
</dbReference>
<sequence length="108" mass="12709">MILLDTHIWLWWLLGDGPLQQSNRNKLDELAREGLLAISWVTLWETEMLERKGRIRFKMPFEVWLEKATAPEICEVIPVDIDTVRMQRKLPKDFHADPADRLITATAR</sequence>
<accession>A0A345UGW0</accession>
<reference evidence="2 3" key="1">
    <citation type="submission" date="2018-03" db="EMBL/GenBank/DDBJ databases">
        <title>Phenotypic and genomic properties of Cyclonatronum proteinivorum gen. nov., sp. nov., a haloalkaliphilic bacteroidete from soda lakes possessing Na+-translocating rhodopsin.</title>
        <authorList>
            <person name="Toshchakov S.V."/>
            <person name="Korzhenkov A."/>
            <person name="Samarov N.I."/>
            <person name="Kublanov I.V."/>
            <person name="Muntyan M.S."/>
            <person name="Sorokin D.Y."/>
        </authorList>
    </citation>
    <scope>NUCLEOTIDE SEQUENCE [LARGE SCALE GENOMIC DNA]</scope>
    <source>
        <strain evidence="2 3">Omega</strain>
    </source>
</reference>
<dbReference type="EMBL" id="CP027806">
    <property type="protein sequence ID" value="AXI99711.1"/>
    <property type="molecule type" value="Genomic_DNA"/>
</dbReference>
<dbReference type="CDD" id="cd09872">
    <property type="entry name" value="PIN_Sll0205-like"/>
    <property type="match status" value="1"/>
</dbReference>
<dbReference type="Proteomes" id="UP000254808">
    <property type="component" value="Chromosome"/>
</dbReference>
<dbReference type="KEGG" id="cprv:CYPRO_0425"/>
<protein>
    <submittedName>
        <fullName evidence="2">PIN domain nuclease, a component of toxin-antitoxin system (PIN domain)</fullName>
    </submittedName>
</protein>
<proteinExistence type="predicted"/>
<evidence type="ECO:0000313" key="3">
    <source>
        <dbReference type="Proteomes" id="UP000254808"/>
    </source>
</evidence>
<organism evidence="2 3">
    <name type="scientific">Cyclonatronum proteinivorum</name>
    <dbReference type="NCBI Taxonomy" id="1457365"/>
    <lineage>
        <taxon>Bacteria</taxon>
        <taxon>Pseudomonadati</taxon>
        <taxon>Balneolota</taxon>
        <taxon>Balneolia</taxon>
        <taxon>Balneolales</taxon>
        <taxon>Cyclonatronaceae</taxon>
        <taxon>Cyclonatronum</taxon>
    </lineage>
</organism>
<dbReference type="Pfam" id="PF01850">
    <property type="entry name" value="PIN"/>
    <property type="match status" value="1"/>
</dbReference>
<name>A0A345UGW0_9BACT</name>
<dbReference type="PANTHER" id="PTHR36173">
    <property type="entry name" value="RIBONUCLEASE VAPC16-RELATED"/>
    <property type="match status" value="1"/>
</dbReference>
<dbReference type="RefSeq" id="WP_114983051.1">
    <property type="nucleotide sequence ID" value="NZ_CP027806.1"/>
</dbReference>
<dbReference type="InterPro" id="IPR041705">
    <property type="entry name" value="PIN_Sll0205"/>
</dbReference>
<evidence type="ECO:0000259" key="1">
    <source>
        <dbReference type="Pfam" id="PF01850"/>
    </source>
</evidence>
<dbReference type="PANTHER" id="PTHR36173:SF1">
    <property type="entry name" value="RIBONUCLEASE VAPC22"/>
    <property type="match status" value="1"/>
</dbReference>
<gene>
    <name evidence="2" type="ORF">CYPRO_0425</name>
</gene>
<dbReference type="Gene3D" id="3.40.50.1010">
    <property type="entry name" value="5'-nuclease"/>
    <property type="match status" value="1"/>
</dbReference>
<keyword evidence="3" id="KW-1185">Reference proteome</keyword>
<evidence type="ECO:0000313" key="2">
    <source>
        <dbReference type="EMBL" id="AXI99711.1"/>
    </source>
</evidence>